<name>A0ABW5BKB4_9PROT</name>
<dbReference type="PANTHER" id="PTHR32322:SF2">
    <property type="entry name" value="EAMA DOMAIN-CONTAINING PROTEIN"/>
    <property type="match status" value="1"/>
</dbReference>
<accession>A0ABW5BKB4</accession>
<evidence type="ECO:0000256" key="4">
    <source>
        <dbReference type="ARBA" id="ARBA00022989"/>
    </source>
</evidence>
<keyword evidence="5 6" id="KW-0472">Membrane</keyword>
<evidence type="ECO:0000259" key="7">
    <source>
        <dbReference type="Pfam" id="PF00892"/>
    </source>
</evidence>
<feature type="domain" description="EamA" evidence="7">
    <location>
        <begin position="156"/>
        <end position="289"/>
    </location>
</feature>
<protein>
    <submittedName>
        <fullName evidence="8">DMT family transporter</fullName>
    </submittedName>
</protein>
<feature type="transmembrane region" description="Helical" evidence="6">
    <location>
        <begin position="129"/>
        <end position="147"/>
    </location>
</feature>
<evidence type="ECO:0000256" key="3">
    <source>
        <dbReference type="ARBA" id="ARBA00022692"/>
    </source>
</evidence>
<dbReference type="InterPro" id="IPR037185">
    <property type="entry name" value="EmrE-like"/>
</dbReference>
<feature type="transmembrane region" description="Helical" evidence="6">
    <location>
        <begin position="249"/>
        <end position="266"/>
    </location>
</feature>
<feature type="transmembrane region" description="Helical" evidence="6">
    <location>
        <begin position="42"/>
        <end position="59"/>
    </location>
</feature>
<proteinExistence type="inferred from homology"/>
<evidence type="ECO:0000256" key="1">
    <source>
        <dbReference type="ARBA" id="ARBA00004141"/>
    </source>
</evidence>
<dbReference type="InterPro" id="IPR000620">
    <property type="entry name" value="EamA_dom"/>
</dbReference>
<keyword evidence="3 6" id="KW-0812">Transmembrane</keyword>
<feature type="transmembrane region" description="Helical" evidence="6">
    <location>
        <begin position="217"/>
        <end position="237"/>
    </location>
</feature>
<reference evidence="9" key="1">
    <citation type="journal article" date="2019" name="Int. J. Syst. Evol. Microbiol.">
        <title>The Global Catalogue of Microorganisms (GCM) 10K type strain sequencing project: providing services to taxonomists for standard genome sequencing and annotation.</title>
        <authorList>
            <consortium name="The Broad Institute Genomics Platform"/>
            <consortium name="The Broad Institute Genome Sequencing Center for Infectious Disease"/>
            <person name="Wu L."/>
            <person name="Ma J."/>
        </authorList>
    </citation>
    <scope>NUCLEOTIDE SEQUENCE [LARGE SCALE GENOMIC DNA]</scope>
    <source>
        <strain evidence="9">CGMCC 4.7192</strain>
    </source>
</reference>
<dbReference type="EMBL" id="JBHUII010000004">
    <property type="protein sequence ID" value="MFD2206089.1"/>
    <property type="molecule type" value="Genomic_DNA"/>
</dbReference>
<gene>
    <name evidence="8" type="ORF">ACFSKO_10715</name>
</gene>
<feature type="transmembrane region" description="Helical" evidence="6">
    <location>
        <begin position="153"/>
        <end position="173"/>
    </location>
</feature>
<feature type="transmembrane region" description="Helical" evidence="6">
    <location>
        <begin position="185"/>
        <end position="205"/>
    </location>
</feature>
<feature type="transmembrane region" description="Helical" evidence="6">
    <location>
        <begin position="272"/>
        <end position="289"/>
    </location>
</feature>
<dbReference type="SUPFAM" id="SSF103481">
    <property type="entry name" value="Multidrug resistance efflux transporter EmrE"/>
    <property type="match status" value="2"/>
</dbReference>
<evidence type="ECO:0000313" key="8">
    <source>
        <dbReference type="EMBL" id="MFD2206089.1"/>
    </source>
</evidence>
<feature type="transmembrane region" description="Helical" evidence="6">
    <location>
        <begin position="98"/>
        <end position="117"/>
    </location>
</feature>
<evidence type="ECO:0000256" key="5">
    <source>
        <dbReference type="ARBA" id="ARBA00023136"/>
    </source>
</evidence>
<evidence type="ECO:0000256" key="2">
    <source>
        <dbReference type="ARBA" id="ARBA00007362"/>
    </source>
</evidence>
<comment type="similarity">
    <text evidence="2">Belongs to the EamA transporter family.</text>
</comment>
<sequence length="306" mass="33232">MKNMHKPTWLIMAPVAFTLLWAGGYGIAKVGLQYAEPMTLLSLRFSAVVILLIPFYLFFKPALPKRLNDWIHLIVVGVLVQAVYFGFCWWAFKTGVSAGVLAIFMSLQPILIAILAPKLAQEKVSWIRWFGLLLGLAGVLIVIIARSDIEPPTLIGVGFSILGLLGITCGVLYEKRFGGGYHPIITNMTQYAAGFAVVFPIALTFETMQVQWSGEFIAALGYLVIGNSILAMSLLLAMIRAGEVTRVSSLMFLVPPLAALFGWFLLGEAMPPIAWAGMAVAAGGVAIASRKISEKKSTMPKLKTPN</sequence>
<dbReference type="Pfam" id="PF00892">
    <property type="entry name" value="EamA"/>
    <property type="match status" value="2"/>
</dbReference>
<feature type="domain" description="EamA" evidence="7">
    <location>
        <begin position="15"/>
        <end position="143"/>
    </location>
</feature>
<dbReference type="InterPro" id="IPR050638">
    <property type="entry name" value="AA-Vitamin_Transporters"/>
</dbReference>
<evidence type="ECO:0000256" key="6">
    <source>
        <dbReference type="SAM" id="Phobius"/>
    </source>
</evidence>
<organism evidence="8 9">
    <name type="scientific">Kiloniella antarctica</name>
    <dbReference type="NCBI Taxonomy" id="1550907"/>
    <lineage>
        <taxon>Bacteria</taxon>
        <taxon>Pseudomonadati</taxon>
        <taxon>Pseudomonadota</taxon>
        <taxon>Alphaproteobacteria</taxon>
        <taxon>Rhodospirillales</taxon>
        <taxon>Kiloniellaceae</taxon>
        <taxon>Kiloniella</taxon>
    </lineage>
</organism>
<dbReference type="RefSeq" id="WP_380251329.1">
    <property type="nucleotide sequence ID" value="NZ_JBHUII010000004.1"/>
</dbReference>
<keyword evidence="9" id="KW-1185">Reference proteome</keyword>
<keyword evidence="4 6" id="KW-1133">Transmembrane helix</keyword>
<dbReference type="Proteomes" id="UP001597294">
    <property type="component" value="Unassembled WGS sequence"/>
</dbReference>
<dbReference type="PANTHER" id="PTHR32322">
    <property type="entry name" value="INNER MEMBRANE TRANSPORTER"/>
    <property type="match status" value="1"/>
</dbReference>
<comment type="subcellular location">
    <subcellularLocation>
        <location evidence="1">Membrane</location>
        <topology evidence="1">Multi-pass membrane protein</topology>
    </subcellularLocation>
</comment>
<comment type="caution">
    <text evidence="8">The sequence shown here is derived from an EMBL/GenBank/DDBJ whole genome shotgun (WGS) entry which is preliminary data.</text>
</comment>
<evidence type="ECO:0000313" key="9">
    <source>
        <dbReference type="Proteomes" id="UP001597294"/>
    </source>
</evidence>
<feature type="transmembrane region" description="Helical" evidence="6">
    <location>
        <begin position="71"/>
        <end position="92"/>
    </location>
</feature>